<name>A0AAD5WKN7_PARTN</name>
<protein>
    <submittedName>
        <fullName evidence="1">Uncharacterized protein</fullName>
    </submittedName>
</protein>
<proteinExistence type="predicted"/>
<gene>
    <name evidence="1" type="ORF">KIN20_035266</name>
</gene>
<sequence>MDGLNRTKPYRLMRSVIIDDTMNVIMTDGATVTEDLVTDDVNVTDGYCNDGARLGGGAHLSVMLSPE</sequence>
<dbReference type="EMBL" id="JAHQIW010007207">
    <property type="protein sequence ID" value="KAJ1372953.1"/>
    <property type="molecule type" value="Genomic_DNA"/>
</dbReference>
<reference evidence="1" key="1">
    <citation type="submission" date="2021-06" db="EMBL/GenBank/DDBJ databases">
        <title>Parelaphostrongylus tenuis whole genome reference sequence.</title>
        <authorList>
            <person name="Garwood T.J."/>
            <person name="Larsen P.A."/>
            <person name="Fountain-Jones N.M."/>
            <person name="Garbe J.R."/>
            <person name="Macchietto M.G."/>
            <person name="Kania S.A."/>
            <person name="Gerhold R.W."/>
            <person name="Richards J.E."/>
            <person name="Wolf T.M."/>
        </authorList>
    </citation>
    <scope>NUCLEOTIDE SEQUENCE</scope>
    <source>
        <strain evidence="1">MNPRO001-30</strain>
        <tissue evidence="1">Meninges</tissue>
    </source>
</reference>
<evidence type="ECO:0000313" key="1">
    <source>
        <dbReference type="EMBL" id="KAJ1372953.1"/>
    </source>
</evidence>
<evidence type="ECO:0000313" key="2">
    <source>
        <dbReference type="Proteomes" id="UP001196413"/>
    </source>
</evidence>
<accession>A0AAD5WKN7</accession>
<comment type="caution">
    <text evidence="1">The sequence shown here is derived from an EMBL/GenBank/DDBJ whole genome shotgun (WGS) entry which is preliminary data.</text>
</comment>
<dbReference type="AlphaFoldDB" id="A0AAD5WKN7"/>
<organism evidence="1 2">
    <name type="scientific">Parelaphostrongylus tenuis</name>
    <name type="common">Meningeal worm</name>
    <dbReference type="NCBI Taxonomy" id="148309"/>
    <lineage>
        <taxon>Eukaryota</taxon>
        <taxon>Metazoa</taxon>
        <taxon>Ecdysozoa</taxon>
        <taxon>Nematoda</taxon>
        <taxon>Chromadorea</taxon>
        <taxon>Rhabditida</taxon>
        <taxon>Rhabditina</taxon>
        <taxon>Rhabditomorpha</taxon>
        <taxon>Strongyloidea</taxon>
        <taxon>Metastrongylidae</taxon>
        <taxon>Parelaphostrongylus</taxon>
    </lineage>
</organism>
<keyword evidence="2" id="KW-1185">Reference proteome</keyword>
<dbReference type="Proteomes" id="UP001196413">
    <property type="component" value="Unassembled WGS sequence"/>
</dbReference>